<dbReference type="PANTHER" id="PTHR43557">
    <property type="entry name" value="APOPTOSIS-INDUCING FACTOR 1"/>
    <property type="match status" value="1"/>
</dbReference>
<dbReference type="InterPro" id="IPR050446">
    <property type="entry name" value="FAD-oxidoreductase/Apoptosis"/>
</dbReference>
<dbReference type="RefSeq" id="WP_284372316.1">
    <property type="nucleotide sequence ID" value="NZ_BSNJ01000004.1"/>
</dbReference>
<dbReference type="PRINTS" id="PR00368">
    <property type="entry name" value="FADPNR"/>
</dbReference>
<proteinExistence type="predicted"/>
<dbReference type="InterPro" id="IPR016156">
    <property type="entry name" value="FAD/NAD-linked_Rdtase_dimer_sf"/>
</dbReference>
<dbReference type="PRINTS" id="PR00411">
    <property type="entry name" value="PNDRDTASEI"/>
</dbReference>
<dbReference type="EMBL" id="BSNJ01000004">
    <property type="protein sequence ID" value="GLQ21105.1"/>
    <property type="molecule type" value="Genomic_DNA"/>
</dbReference>
<evidence type="ECO:0000313" key="8">
    <source>
        <dbReference type="Proteomes" id="UP001161390"/>
    </source>
</evidence>
<dbReference type="Pfam" id="PF14759">
    <property type="entry name" value="Reductase_C"/>
    <property type="match status" value="1"/>
</dbReference>
<dbReference type="Gene3D" id="3.50.50.60">
    <property type="entry name" value="FAD/NAD(P)-binding domain"/>
    <property type="match status" value="2"/>
</dbReference>
<comment type="cofactor">
    <cofactor evidence="1">
        <name>FAD</name>
        <dbReference type="ChEBI" id="CHEBI:57692"/>
    </cofactor>
</comment>
<name>A0ABQ5V0M7_9PROT</name>
<gene>
    <name evidence="7" type="ORF">GCM10007854_20600</name>
</gene>
<feature type="domain" description="FAD/NAD(P)-binding" evidence="5">
    <location>
        <begin position="5"/>
        <end position="302"/>
    </location>
</feature>
<evidence type="ECO:0000256" key="2">
    <source>
        <dbReference type="ARBA" id="ARBA00022630"/>
    </source>
</evidence>
<dbReference type="InterPro" id="IPR028202">
    <property type="entry name" value="Reductase_C"/>
</dbReference>
<evidence type="ECO:0000259" key="6">
    <source>
        <dbReference type="Pfam" id="PF14759"/>
    </source>
</evidence>
<dbReference type="SUPFAM" id="SSF55424">
    <property type="entry name" value="FAD/NAD-linked reductases, dimerisation (C-terminal) domain"/>
    <property type="match status" value="1"/>
</dbReference>
<reference evidence="7" key="1">
    <citation type="journal article" date="2014" name="Int. J. Syst. Evol. Microbiol.">
        <title>Complete genome of a new Firmicutes species belonging to the dominant human colonic microbiota ('Ruminococcus bicirculans') reveals two chromosomes and a selective capacity to utilize plant glucans.</title>
        <authorList>
            <consortium name="NISC Comparative Sequencing Program"/>
            <person name="Wegmann U."/>
            <person name="Louis P."/>
            <person name="Goesmann A."/>
            <person name="Henrissat B."/>
            <person name="Duncan S.H."/>
            <person name="Flint H.J."/>
        </authorList>
    </citation>
    <scope>NUCLEOTIDE SEQUENCE</scope>
    <source>
        <strain evidence="7">NBRC 108216</strain>
    </source>
</reference>
<reference evidence="7" key="2">
    <citation type="submission" date="2023-01" db="EMBL/GenBank/DDBJ databases">
        <title>Draft genome sequence of Algimonas porphyrae strain NBRC 108216.</title>
        <authorList>
            <person name="Sun Q."/>
            <person name="Mori K."/>
        </authorList>
    </citation>
    <scope>NUCLEOTIDE SEQUENCE</scope>
    <source>
        <strain evidence="7">NBRC 108216</strain>
    </source>
</reference>
<dbReference type="InterPro" id="IPR036188">
    <property type="entry name" value="FAD/NAD-bd_sf"/>
</dbReference>
<dbReference type="Pfam" id="PF07992">
    <property type="entry name" value="Pyr_redox_2"/>
    <property type="match status" value="1"/>
</dbReference>
<evidence type="ECO:0000256" key="4">
    <source>
        <dbReference type="ARBA" id="ARBA00023002"/>
    </source>
</evidence>
<organism evidence="7 8">
    <name type="scientific">Algimonas porphyrae</name>
    <dbReference type="NCBI Taxonomy" id="1128113"/>
    <lineage>
        <taxon>Bacteria</taxon>
        <taxon>Pseudomonadati</taxon>
        <taxon>Pseudomonadota</taxon>
        <taxon>Alphaproteobacteria</taxon>
        <taxon>Maricaulales</taxon>
        <taxon>Robiginitomaculaceae</taxon>
        <taxon>Algimonas</taxon>
    </lineage>
</organism>
<dbReference type="InterPro" id="IPR023753">
    <property type="entry name" value="FAD/NAD-binding_dom"/>
</dbReference>
<keyword evidence="2" id="KW-0285">Flavoprotein</keyword>
<keyword evidence="8" id="KW-1185">Reference proteome</keyword>
<evidence type="ECO:0000259" key="5">
    <source>
        <dbReference type="Pfam" id="PF07992"/>
    </source>
</evidence>
<comment type="caution">
    <text evidence="7">The sequence shown here is derived from an EMBL/GenBank/DDBJ whole genome shotgun (WGS) entry which is preliminary data.</text>
</comment>
<evidence type="ECO:0000313" key="7">
    <source>
        <dbReference type="EMBL" id="GLQ21105.1"/>
    </source>
</evidence>
<protein>
    <submittedName>
        <fullName evidence="7">Ferredoxin reductase</fullName>
    </submittedName>
</protein>
<dbReference type="PANTHER" id="PTHR43557:SF2">
    <property type="entry name" value="RIESKE DOMAIN-CONTAINING PROTEIN-RELATED"/>
    <property type="match status" value="1"/>
</dbReference>
<evidence type="ECO:0000256" key="3">
    <source>
        <dbReference type="ARBA" id="ARBA00022827"/>
    </source>
</evidence>
<keyword evidence="3" id="KW-0274">FAD</keyword>
<sequence length="408" mass="44724">MPETHTLIIGASHAGAQAAVSLRQSGYSGRITLLGEEKVPPYHRPPLSKDYLSGERDEDDILLRPADSYATAHIELRLGVRAGAIDRDEKTVQTTDGDHIAYDHLVLATGARVRHLPIPGTELPHVFYLRDSTHVDAIRAAVSPGRRAVIIGGGYIGLETAASLRKRGMDVTLLEAQPRILQRVTSPTMSDFYRRVHTEEGVEIVEDCLAASIAQNGAQLTVNTSCERSYEAHMVVIGIGVIPNMELAEFAGLEIADGIAVNDYCQTSDPDIYAIGDVSWHHNPLYDRHMRLESVPNATEQAKIVAAHIMGQPKPYDALPWFWSDQFDLKLQIAGLSDGYDDLVLRGDPDGSRSFAAYYFKGDRLLAVDAVNAPRDFMIARMALSKGRTLDKTILADCDDAALKTALR</sequence>
<keyword evidence="4" id="KW-0560">Oxidoreductase</keyword>
<dbReference type="Proteomes" id="UP001161390">
    <property type="component" value="Unassembled WGS sequence"/>
</dbReference>
<dbReference type="Gene3D" id="3.30.390.30">
    <property type="match status" value="1"/>
</dbReference>
<feature type="domain" description="Reductase C-terminal" evidence="6">
    <location>
        <begin position="321"/>
        <end position="405"/>
    </location>
</feature>
<dbReference type="SUPFAM" id="SSF51905">
    <property type="entry name" value="FAD/NAD(P)-binding domain"/>
    <property type="match status" value="2"/>
</dbReference>
<evidence type="ECO:0000256" key="1">
    <source>
        <dbReference type="ARBA" id="ARBA00001974"/>
    </source>
</evidence>
<accession>A0ABQ5V0M7</accession>